<evidence type="ECO:0000313" key="10">
    <source>
        <dbReference type="Proteomes" id="UP001497516"/>
    </source>
</evidence>
<name>A0AAV2GD92_9ROSI</name>
<dbReference type="CDD" id="cd10017">
    <property type="entry name" value="B3_DNA"/>
    <property type="match status" value="1"/>
</dbReference>
<evidence type="ECO:0000256" key="3">
    <source>
        <dbReference type="ARBA" id="ARBA00023125"/>
    </source>
</evidence>
<sequence>MGETTMKKEVEDGDSTRASPMPHDDSKSAGEDDAATLLSLSPDSAADANPDADLAPLSVQLGNPIEKRQRRLTIKLSCSDSKIDHAMSSHAGKCIRSVRAKKHCEQHGTRTDVLSTPKEVKSPAMIRAEEIQSNLEPEFPSFLKALVRSHVGSCFWMGLPGPFCRANLPSEDTTVTLEDEDGKEFNIKYIGYKTGLSAGWRQFCVAHNLLEGDALVFQLVGNCRFKVYIIRANDLAEVDGALGLLNLDAHTKQNDADFMEQKGHVNTVMAIVPSKIAKKRRCKAPQSSFLRKKKRKTSKPRSSFHDTTGQPPAEQSENDSEEVGSEVLEGFKLSFPGLKFKDIQSFEEFSIVIEGLVLDSELTEDVRRKYYKLCCGQNAFLHEDLIKGLNFKLVAGVISEIISIADAMRGCDLSTSRDEFATWDKTLKASELFGMNVAFLRARLTRLVTLAFDSEDAAKTRRYVEARTGRLHIEDEIRNLEAKLVGLKATHERYGSDVENLKTRAERYEVKFNREVLAPW</sequence>
<keyword evidence="10" id="KW-1185">Reference proteome</keyword>
<keyword evidence="4" id="KW-0804">Transcription</keyword>
<dbReference type="SMART" id="SM01019">
    <property type="entry name" value="B3"/>
    <property type="match status" value="1"/>
</dbReference>
<dbReference type="PANTHER" id="PTHR31391">
    <property type="entry name" value="B3 DOMAIN-CONTAINING PROTEIN OS11G0197600-RELATED"/>
    <property type="match status" value="1"/>
</dbReference>
<dbReference type="SUPFAM" id="SSF101936">
    <property type="entry name" value="DNA-binding pseudobarrel domain"/>
    <property type="match status" value="1"/>
</dbReference>
<dbReference type="Proteomes" id="UP001497516">
    <property type="component" value="Chromosome 8"/>
</dbReference>
<reference evidence="9 10" key="1">
    <citation type="submission" date="2024-04" db="EMBL/GenBank/DDBJ databases">
        <authorList>
            <person name="Fracassetti M."/>
        </authorList>
    </citation>
    <scope>NUCLEOTIDE SEQUENCE [LARGE SCALE GENOMIC DNA]</scope>
</reference>
<keyword evidence="5" id="KW-0539">Nucleus</keyword>
<feature type="region of interest" description="Disordered" evidence="7">
    <location>
        <begin position="1"/>
        <end position="52"/>
    </location>
</feature>
<feature type="compositionally biased region" description="Basic and acidic residues" evidence="7">
    <location>
        <begin position="1"/>
        <end position="10"/>
    </location>
</feature>
<dbReference type="GO" id="GO:0003677">
    <property type="term" value="F:DNA binding"/>
    <property type="evidence" value="ECO:0007669"/>
    <property type="project" value="UniProtKB-KW"/>
</dbReference>
<feature type="compositionally biased region" description="Polar residues" evidence="7">
    <location>
        <begin position="305"/>
        <end position="315"/>
    </location>
</feature>
<comment type="subcellular location">
    <subcellularLocation>
        <location evidence="1">Nucleus</location>
    </subcellularLocation>
</comment>
<dbReference type="PANTHER" id="PTHR31391:SF135">
    <property type="entry name" value="B3 DOMAIN-CONTAINING PROTEIN OS01G0234100-LIKE ISOFORM X1"/>
    <property type="match status" value="1"/>
</dbReference>
<evidence type="ECO:0000256" key="6">
    <source>
        <dbReference type="SAM" id="Coils"/>
    </source>
</evidence>
<dbReference type="InterPro" id="IPR044837">
    <property type="entry name" value="REM16-like"/>
</dbReference>
<dbReference type="Pfam" id="PF02362">
    <property type="entry name" value="B3"/>
    <property type="match status" value="1"/>
</dbReference>
<dbReference type="GO" id="GO:0005634">
    <property type="term" value="C:nucleus"/>
    <property type="evidence" value="ECO:0007669"/>
    <property type="project" value="UniProtKB-SubCell"/>
</dbReference>
<gene>
    <name evidence="9" type="ORF">LTRI10_LOCUS48256</name>
</gene>
<accession>A0AAV2GD92</accession>
<protein>
    <recommendedName>
        <fullName evidence="8">TF-B3 domain-containing protein</fullName>
    </recommendedName>
</protein>
<feature type="domain" description="TF-B3" evidence="8">
    <location>
        <begin position="142"/>
        <end position="233"/>
    </location>
</feature>
<dbReference type="Gene3D" id="2.40.330.10">
    <property type="entry name" value="DNA-binding pseudobarrel domain"/>
    <property type="match status" value="1"/>
</dbReference>
<dbReference type="PROSITE" id="PS50863">
    <property type="entry name" value="B3"/>
    <property type="match status" value="1"/>
</dbReference>
<evidence type="ECO:0000256" key="2">
    <source>
        <dbReference type="ARBA" id="ARBA00023015"/>
    </source>
</evidence>
<feature type="region of interest" description="Disordered" evidence="7">
    <location>
        <begin position="282"/>
        <end position="321"/>
    </location>
</feature>
<dbReference type="InterPro" id="IPR015300">
    <property type="entry name" value="DNA-bd_pseudobarrel_sf"/>
</dbReference>
<keyword evidence="3" id="KW-0238">DNA-binding</keyword>
<dbReference type="AlphaFoldDB" id="A0AAV2GD92"/>
<evidence type="ECO:0000256" key="7">
    <source>
        <dbReference type="SAM" id="MobiDB-lite"/>
    </source>
</evidence>
<keyword evidence="6" id="KW-0175">Coiled coil</keyword>
<feature type="compositionally biased region" description="Basic residues" evidence="7">
    <location>
        <begin position="290"/>
        <end position="299"/>
    </location>
</feature>
<organism evidence="9 10">
    <name type="scientific">Linum trigynum</name>
    <dbReference type="NCBI Taxonomy" id="586398"/>
    <lineage>
        <taxon>Eukaryota</taxon>
        <taxon>Viridiplantae</taxon>
        <taxon>Streptophyta</taxon>
        <taxon>Embryophyta</taxon>
        <taxon>Tracheophyta</taxon>
        <taxon>Spermatophyta</taxon>
        <taxon>Magnoliopsida</taxon>
        <taxon>eudicotyledons</taxon>
        <taxon>Gunneridae</taxon>
        <taxon>Pentapetalae</taxon>
        <taxon>rosids</taxon>
        <taxon>fabids</taxon>
        <taxon>Malpighiales</taxon>
        <taxon>Linaceae</taxon>
        <taxon>Linum</taxon>
    </lineage>
</organism>
<keyword evidence="2" id="KW-0805">Transcription regulation</keyword>
<evidence type="ECO:0000256" key="4">
    <source>
        <dbReference type="ARBA" id="ARBA00023163"/>
    </source>
</evidence>
<dbReference type="InterPro" id="IPR003340">
    <property type="entry name" value="B3_DNA-bd"/>
</dbReference>
<evidence type="ECO:0000256" key="5">
    <source>
        <dbReference type="ARBA" id="ARBA00023242"/>
    </source>
</evidence>
<evidence type="ECO:0000256" key="1">
    <source>
        <dbReference type="ARBA" id="ARBA00004123"/>
    </source>
</evidence>
<evidence type="ECO:0000313" key="9">
    <source>
        <dbReference type="EMBL" id="CAL1408681.1"/>
    </source>
</evidence>
<proteinExistence type="predicted"/>
<feature type="coiled-coil region" evidence="6">
    <location>
        <begin position="470"/>
        <end position="511"/>
    </location>
</feature>
<feature type="compositionally biased region" description="Low complexity" evidence="7">
    <location>
        <begin position="35"/>
        <end position="52"/>
    </location>
</feature>
<dbReference type="EMBL" id="OZ034821">
    <property type="protein sequence ID" value="CAL1408681.1"/>
    <property type="molecule type" value="Genomic_DNA"/>
</dbReference>
<evidence type="ECO:0000259" key="8">
    <source>
        <dbReference type="PROSITE" id="PS50863"/>
    </source>
</evidence>